<comment type="caution">
    <text evidence="2">The sequence shown here is derived from an EMBL/GenBank/DDBJ whole genome shotgun (WGS) entry which is preliminary data.</text>
</comment>
<feature type="compositionally biased region" description="Basic and acidic residues" evidence="1">
    <location>
        <begin position="198"/>
        <end position="219"/>
    </location>
</feature>
<dbReference type="EMBL" id="JARJCW010000133">
    <property type="protein sequence ID" value="KAJ7191431.1"/>
    <property type="molecule type" value="Genomic_DNA"/>
</dbReference>
<organism evidence="2 3">
    <name type="scientific">Mycena pura</name>
    <dbReference type="NCBI Taxonomy" id="153505"/>
    <lineage>
        <taxon>Eukaryota</taxon>
        <taxon>Fungi</taxon>
        <taxon>Dikarya</taxon>
        <taxon>Basidiomycota</taxon>
        <taxon>Agaricomycotina</taxon>
        <taxon>Agaricomycetes</taxon>
        <taxon>Agaricomycetidae</taxon>
        <taxon>Agaricales</taxon>
        <taxon>Marasmiineae</taxon>
        <taxon>Mycenaceae</taxon>
        <taxon>Mycena</taxon>
    </lineage>
</organism>
<gene>
    <name evidence="2" type="ORF">GGX14DRAFT_407222</name>
</gene>
<proteinExistence type="predicted"/>
<protein>
    <submittedName>
        <fullName evidence="2">Uncharacterized protein</fullName>
    </submittedName>
</protein>
<feature type="compositionally biased region" description="Pro residues" evidence="1">
    <location>
        <begin position="243"/>
        <end position="253"/>
    </location>
</feature>
<feature type="region of interest" description="Disordered" evidence="1">
    <location>
        <begin position="398"/>
        <end position="492"/>
    </location>
</feature>
<keyword evidence="3" id="KW-1185">Reference proteome</keyword>
<accession>A0AAD6UP07</accession>
<feature type="compositionally biased region" description="Acidic residues" evidence="1">
    <location>
        <begin position="456"/>
        <end position="469"/>
    </location>
</feature>
<sequence>MKQVIGKEIEICEIVVQWEISFRRLPQHPHRLWALAKCQRPRCQVRNTRHEAADVVDINDFEGGELSIQVVSVEMVLLGQFDRVYDSQQDVSSLHERLSVLRRQRQVCKKTNNPQELTVSNSAFAVRGRLVGAGGFDSCQSGADIIDDITCSFFPSTRLLPAATMLNALPTALAAVFEEPHCCQRLAPYPPPQSTCPPHKDDISSTKENRRTRARDRPKATKATSSRRHAPLGDRTTNTNEPPLRPPSSPPPESESGRIARLEAELSHARAQRDSATAALRAQRERAPAPVVNTLPSTNASKVKMEDLQEQLGADSLEWNPIHTVVRDALSSAQLNPGCNWKAQNPSKLAMAYNAVEEKFLALRRCEGQYGVDRLAKQAWSNRKTTTARTMAVARLPAASIPPSPPAPSLPRSATPLQSPPCSPVAGPSQPHRRARLQRVDDEDDEDDGLMHFQESQDEGDGAEDEEELEMSRAEGKKRAAPRDGSNKRQRS</sequence>
<feature type="compositionally biased region" description="Basic and acidic residues" evidence="1">
    <location>
        <begin position="470"/>
        <end position="492"/>
    </location>
</feature>
<evidence type="ECO:0000313" key="3">
    <source>
        <dbReference type="Proteomes" id="UP001219525"/>
    </source>
</evidence>
<evidence type="ECO:0000256" key="1">
    <source>
        <dbReference type="SAM" id="MobiDB-lite"/>
    </source>
</evidence>
<reference evidence="2" key="1">
    <citation type="submission" date="2023-03" db="EMBL/GenBank/DDBJ databases">
        <title>Massive genome expansion in bonnet fungi (Mycena s.s.) driven by repeated elements and novel gene families across ecological guilds.</title>
        <authorList>
            <consortium name="Lawrence Berkeley National Laboratory"/>
            <person name="Harder C.B."/>
            <person name="Miyauchi S."/>
            <person name="Viragh M."/>
            <person name="Kuo A."/>
            <person name="Thoen E."/>
            <person name="Andreopoulos B."/>
            <person name="Lu D."/>
            <person name="Skrede I."/>
            <person name="Drula E."/>
            <person name="Henrissat B."/>
            <person name="Morin E."/>
            <person name="Kohler A."/>
            <person name="Barry K."/>
            <person name="LaButti K."/>
            <person name="Morin E."/>
            <person name="Salamov A."/>
            <person name="Lipzen A."/>
            <person name="Mereny Z."/>
            <person name="Hegedus B."/>
            <person name="Baldrian P."/>
            <person name="Stursova M."/>
            <person name="Weitz H."/>
            <person name="Taylor A."/>
            <person name="Grigoriev I.V."/>
            <person name="Nagy L.G."/>
            <person name="Martin F."/>
            <person name="Kauserud H."/>
        </authorList>
    </citation>
    <scope>NUCLEOTIDE SEQUENCE</scope>
    <source>
        <strain evidence="2">9144</strain>
    </source>
</reference>
<evidence type="ECO:0000313" key="2">
    <source>
        <dbReference type="EMBL" id="KAJ7191431.1"/>
    </source>
</evidence>
<feature type="compositionally biased region" description="Pro residues" evidence="1">
    <location>
        <begin position="400"/>
        <end position="409"/>
    </location>
</feature>
<feature type="compositionally biased region" description="Basic and acidic residues" evidence="1">
    <location>
        <begin position="255"/>
        <end position="273"/>
    </location>
</feature>
<dbReference type="Proteomes" id="UP001219525">
    <property type="component" value="Unassembled WGS sequence"/>
</dbReference>
<feature type="region of interest" description="Disordered" evidence="1">
    <location>
        <begin position="189"/>
        <end position="287"/>
    </location>
</feature>
<dbReference type="AlphaFoldDB" id="A0AAD6UP07"/>
<name>A0AAD6UP07_9AGAR</name>